<proteinExistence type="predicted"/>
<evidence type="ECO:0000313" key="1">
    <source>
        <dbReference type="EMBL" id="CCM05752.1"/>
    </source>
</evidence>
<evidence type="ECO:0000313" key="2">
    <source>
        <dbReference type="Proteomes" id="UP000006352"/>
    </source>
</evidence>
<accession>J4I1U8</accession>
<reference evidence="1 2" key="1">
    <citation type="journal article" date="2012" name="Appl. Environ. Microbiol.">
        <title>Short-read sequencing for genomic analysis of the brown rot fungus Fibroporia radiculosa.</title>
        <authorList>
            <person name="Tang J.D."/>
            <person name="Perkins A.D."/>
            <person name="Sonstegard T.S."/>
            <person name="Schroeder S.G."/>
            <person name="Burgess S.C."/>
            <person name="Diehl S.V."/>
        </authorList>
    </citation>
    <scope>NUCLEOTIDE SEQUENCE [LARGE SCALE GENOMIC DNA]</scope>
    <source>
        <strain evidence="1 2">TFFH 294</strain>
    </source>
</reference>
<dbReference type="RefSeq" id="XP_012185035.1">
    <property type="nucleotide sequence ID" value="XM_012329645.1"/>
</dbReference>
<keyword evidence="2" id="KW-1185">Reference proteome</keyword>
<dbReference type="InParanoid" id="J4I1U8"/>
<protein>
    <submittedName>
        <fullName evidence="1">Uncharacterized protein</fullName>
    </submittedName>
</protein>
<dbReference type="AlphaFoldDB" id="J4I1U8"/>
<dbReference type="GeneID" id="24100663"/>
<sequence>MPIEPISFFSSNDTVSDSNPCHFSLRLQSELTPLCAAEYHVAWQPWRRYTNSTELFTPVVAVELSIVLTRVAHSWFQTYRGHSRTMPLRGGSGRFAK</sequence>
<name>J4I1U8_9APHY</name>
<dbReference type="EMBL" id="HE797205">
    <property type="protein sequence ID" value="CCM05752.1"/>
    <property type="molecule type" value="Genomic_DNA"/>
</dbReference>
<gene>
    <name evidence="1" type="ORF">FIBRA_07984</name>
</gene>
<dbReference type="HOGENOM" id="CLU_2346710_0_0_1"/>
<dbReference type="Proteomes" id="UP000006352">
    <property type="component" value="Unassembled WGS sequence"/>
</dbReference>
<organism evidence="1 2">
    <name type="scientific">Fibroporia radiculosa</name>
    <dbReference type="NCBI Taxonomy" id="599839"/>
    <lineage>
        <taxon>Eukaryota</taxon>
        <taxon>Fungi</taxon>
        <taxon>Dikarya</taxon>
        <taxon>Basidiomycota</taxon>
        <taxon>Agaricomycotina</taxon>
        <taxon>Agaricomycetes</taxon>
        <taxon>Polyporales</taxon>
        <taxon>Fibroporiaceae</taxon>
        <taxon>Fibroporia</taxon>
    </lineage>
</organism>